<sequence>MIVSYLSHKKICLKDGINVICTQSPIAYKDLVLGFQALNDLIVCSDDEYNNKSISKSFDFVGAPLLNDNIMAKYMNVIIKNFISNLDEVNRNRILKSFYSLETVLNDSLLLEDLPLEIDFSEDIKKLLKMVNIHLDAQLMLTRL</sequence>
<dbReference type="Proteomes" id="UP000295195">
    <property type="component" value="Unassembled WGS sequence"/>
</dbReference>
<name>A0A135YVM2_9LACO</name>
<dbReference type="EMBL" id="NKLP01000244">
    <property type="protein sequence ID" value="TDN29066.1"/>
    <property type="molecule type" value="Genomic_DNA"/>
</dbReference>
<evidence type="ECO:0000313" key="5">
    <source>
        <dbReference type="Proteomes" id="UP000295195"/>
    </source>
</evidence>
<dbReference type="Proteomes" id="UP001434419">
    <property type="component" value="Unassembled WGS sequence"/>
</dbReference>
<reference evidence="1" key="3">
    <citation type="submission" date="2024-06" db="EMBL/GenBank/DDBJ databases">
        <title>Vaginal Lactobacillus fatty acid response mechanisms reveal a metabolite-targeted strategy for bacterial vaginosis treatment.</title>
        <authorList>
            <person name="Zhu M."/>
            <person name="Blainey P.C."/>
            <person name="Bloom S.M."/>
            <person name="Kwon D.S."/>
        </authorList>
    </citation>
    <scope>NUCLEOTIDE SEQUENCE</scope>
    <source>
        <strain evidence="1">194_F1_1</strain>
    </source>
</reference>
<keyword evidence="6" id="KW-1185">Reference proteome</keyword>
<evidence type="ECO:0000313" key="2">
    <source>
        <dbReference type="EMBL" id="RXF54402.1"/>
    </source>
</evidence>
<evidence type="ECO:0000313" key="4">
    <source>
        <dbReference type="Proteomes" id="UP000289808"/>
    </source>
</evidence>
<dbReference type="NCBIfam" id="TIGR01866">
    <property type="entry name" value="cas_Csn2"/>
    <property type="match status" value="1"/>
</dbReference>
<evidence type="ECO:0000313" key="3">
    <source>
        <dbReference type="EMBL" id="TDN29066.1"/>
    </source>
</evidence>
<dbReference type="InterPro" id="IPR010146">
    <property type="entry name" value="CRISPR-assoc_prot_Csn2-typ"/>
</dbReference>
<reference evidence="3 5" key="1">
    <citation type="submission" date="2017-06" db="EMBL/GenBank/DDBJ databases">
        <authorList>
            <person name="Swanenburg J."/>
            <person name="Kort R."/>
        </authorList>
    </citation>
    <scope>NUCLEOTIDE SEQUENCE [LARGE SCALE GENOMIC DNA]</scope>
    <source>
        <strain evidence="3 5">RL05</strain>
    </source>
</reference>
<gene>
    <name evidence="2" type="primary">csn2</name>
    <name evidence="1" type="ORF">ABVC42_03850</name>
    <name evidence="3" type="ORF">CEE75_11775</name>
    <name evidence="2" type="ORF">ERD32_11860</name>
</gene>
<dbReference type="AlphaFoldDB" id="A0A135YVM2"/>
<accession>A0A135YVM2</accession>
<dbReference type="Proteomes" id="UP000289808">
    <property type="component" value="Unassembled WGS sequence"/>
</dbReference>
<evidence type="ECO:0000313" key="1">
    <source>
        <dbReference type="EMBL" id="MES5149061.1"/>
    </source>
</evidence>
<organism evidence="2 4">
    <name type="scientific">Lactobacillus crispatus</name>
    <dbReference type="NCBI Taxonomy" id="47770"/>
    <lineage>
        <taxon>Bacteria</taxon>
        <taxon>Bacillati</taxon>
        <taxon>Bacillota</taxon>
        <taxon>Bacilli</taxon>
        <taxon>Lactobacillales</taxon>
        <taxon>Lactobacillaceae</taxon>
        <taxon>Lactobacillus</taxon>
    </lineage>
</organism>
<dbReference type="RefSeq" id="WP_005724793.1">
    <property type="nucleotide sequence ID" value="NZ_CAZZQD010000001.1"/>
</dbReference>
<dbReference type="EMBL" id="SCLX01000124">
    <property type="protein sequence ID" value="RXF54402.1"/>
    <property type="molecule type" value="Genomic_DNA"/>
</dbReference>
<evidence type="ECO:0000313" key="6">
    <source>
        <dbReference type="Proteomes" id="UP001434419"/>
    </source>
</evidence>
<dbReference type="EMBL" id="JBETVU010000012">
    <property type="protein sequence ID" value="MES5149061.1"/>
    <property type="molecule type" value="Genomic_DNA"/>
</dbReference>
<comment type="caution">
    <text evidence="2">The sequence shown here is derived from an EMBL/GenBank/DDBJ whole genome shotgun (WGS) entry which is preliminary data.</text>
</comment>
<reference evidence="2 4" key="2">
    <citation type="submission" date="2019-01" db="EMBL/GenBank/DDBJ databases">
        <title>The genome sequence of Lactobacillus crispatus L49.</title>
        <authorList>
            <person name="Zhong J."/>
            <person name="Zhang J."/>
        </authorList>
    </citation>
    <scope>NUCLEOTIDE SEQUENCE [LARGE SCALE GENOMIC DNA]</scope>
    <source>
        <strain evidence="2 4">L49</strain>
    </source>
</reference>
<proteinExistence type="predicted"/>
<protein>
    <submittedName>
        <fullName evidence="2">Type II-A CRISPR-associated protein Csn2</fullName>
    </submittedName>
</protein>